<feature type="transmembrane region" description="Helical" evidence="2">
    <location>
        <begin position="103"/>
        <end position="122"/>
    </location>
</feature>
<name>A0A3E4QX85_9ACTN</name>
<dbReference type="RefSeq" id="WP_117679064.1">
    <property type="nucleotide sequence ID" value="NZ_QSRJ01000002.1"/>
</dbReference>
<keyword evidence="2" id="KW-0812">Transmembrane</keyword>
<protein>
    <submittedName>
        <fullName evidence="3">Tat pathway signal sequence</fullName>
    </submittedName>
</protein>
<evidence type="ECO:0000256" key="1">
    <source>
        <dbReference type="SAM" id="MobiDB-lite"/>
    </source>
</evidence>
<comment type="caution">
    <text evidence="3">The sequence shown here is derived from an EMBL/GenBank/DDBJ whole genome shotgun (WGS) entry which is preliminary data.</text>
</comment>
<gene>
    <name evidence="3" type="ORF">DXC81_02750</name>
</gene>
<dbReference type="Proteomes" id="UP000260943">
    <property type="component" value="Unassembled WGS sequence"/>
</dbReference>
<keyword evidence="2" id="KW-0472">Membrane</keyword>
<keyword evidence="2" id="KW-1133">Transmembrane helix</keyword>
<reference evidence="3 4" key="1">
    <citation type="submission" date="2018-08" db="EMBL/GenBank/DDBJ databases">
        <title>A genome reference for cultivated species of the human gut microbiota.</title>
        <authorList>
            <person name="Zou Y."/>
            <person name="Xue W."/>
            <person name="Luo G."/>
        </authorList>
    </citation>
    <scope>NUCLEOTIDE SEQUENCE [LARGE SCALE GENOMIC DNA]</scope>
    <source>
        <strain evidence="3 4">TF08-14</strain>
    </source>
</reference>
<feature type="transmembrane region" description="Helical" evidence="2">
    <location>
        <begin position="134"/>
        <end position="153"/>
    </location>
</feature>
<dbReference type="EMBL" id="QSRJ01000002">
    <property type="protein sequence ID" value="RGL11717.1"/>
    <property type="molecule type" value="Genomic_DNA"/>
</dbReference>
<proteinExistence type="predicted"/>
<accession>A0A3E4QX85</accession>
<evidence type="ECO:0000256" key="2">
    <source>
        <dbReference type="SAM" id="Phobius"/>
    </source>
</evidence>
<evidence type="ECO:0000313" key="3">
    <source>
        <dbReference type="EMBL" id="RGL11717.1"/>
    </source>
</evidence>
<dbReference type="AlphaFoldDB" id="A0A3E4QX85"/>
<feature type="compositionally biased region" description="Gly residues" evidence="1">
    <location>
        <begin position="59"/>
        <end position="75"/>
    </location>
</feature>
<sequence>MAQGNDDFNNDDFQDMLHSMFGFSGNGFGSGFGGSSSSDAHDGPIPVNAVIDGEERRAGSGGSAAGKGSSKGGSGSSRHGGRHRGRRSSSPIAQRIAQWSRRAFIALAILLAVALVAGYWWFHPALNLQSPGVWMWVLVIAMAAIFGFKIAALRSEKHEKLFNRLVFVPAAVIVLFFLGVLWGEPFMPGNAERYATVLNTTDGDFAKDIEQVDYSEVPVIDRDSAVLLGNRAMGSIPEYVSQFEISPAYSMINYQGRPVRVSPLTYADLFKWFSNRSQGIPAYVLVDMVTQEAEVVRLKDAIRYSESEPLARNIDRYAQLKYPTYMFDQKSFELDEEGTPWWVFPVQKRTIGLFEGTTVSRVVLVNACTGETEDYAVEDVPSWVDRAYPSDLLIQQYNWSGAYAKGWLNSWLGQQGVVRTTPGTDGQLGYNYLAQGEDIYLYSGVTSVTADNSSVGFILVNQRTGESHFYSVPGATEDSAMASAEGQVQNLKYQATYPLLLNVSGQPTYFMALKDNAGLVKMYAMINVQHYQSVATGSTVAATQESYLSMLAADGTLSEDEAAASGAEEKASGKIASIAQAVIDGNSHFYVTLEGDDAIYDFALPDMLDIVRYHVGDAIEFSYAKSVEGDDAENDDAATRQVTKFGATRATSQGKDSDEASPEADASDAAATA</sequence>
<evidence type="ECO:0000313" key="4">
    <source>
        <dbReference type="Proteomes" id="UP000260943"/>
    </source>
</evidence>
<organism evidence="3 4">
    <name type="scientific">Collinsella tanakaei</name>
    <dbReference type="NCBI Taxonomy" id="626935"/>
    <lineage>
        <taxon>Bacteria</taxon>
        <taxon>Bacillati</taxon>
        <taxon>Actinomycetota</taxon>
        <taxon>Coriobacteriia</taxon>
        <taxon>Coriobacteriales</taxon>
        <taxon>Coriobacteriaceae</taxon>
        <taxon>Collinsella</taxon>
    </lineage>
</organism>
<feature type="transmembrane region" description="Helical" evidence="2">
    <location>
        <begin position="165"/>
        <end position="183"/>
    </location>
</feature>
<feature type="region of interest" description="Disordered" evidence="1">
    <location>
        <begin position="629"/>
        <end position="673"/>
    </location>
</feature>
<feature type="region of interest" description="Disordered" evidence="1">
    <location>
        <begin position="56"/>
        <end position="92"/>
    </location>
</feature>